<gene>
    <name evidence="8" type="ORF">SAMN02745704_00632</name>
</gene>
<dbReference type="NCBIfam" id="NF005033">
    <property type="entry name" value="PRK06445.1"/>
    <property type="match status" value="1"/>
</dbReference>
<keyword evidence="3 5" id="KW-0012">Acyltransferase</keyword>
<evidence type="ECO:0000313" key="8">
    <source>
        <dbReference type="EMBL" id="SKA74288.1"/>
    </source>
</evidence>
<dbReference type="Gene3D" id="3.40.47.10">
    <property type="match status" value="1"/>
</dbReference>
<dbReference type="AlphaFoldDB" id="A0A1T4WB71"/>
<dbReference type="InterPro" id="IPR016039">
    <property type="entry name" value="Thiolase-like"/>
</dbReference>
<feature type="domain" description="Thiolase C-terminal" evidence="7">
    <location>
        <begin position="280"/>
        <end position="401"/>
    </location>
</feature>
<accession>A0A1T4WB71</accession>
<keyword evidence="2 5" id="KW-0808">Transferase</keyword>
<dbReference type="InterPro" id="IPR002155">
    <property type="entry name" value="Thiolase"/>
</dbReference>
<organism evidence="8 9">
    <name type="scientific">Paucidesulfovibrio gracilis DSM 16080</name>
    <dbReference type="NCBI Taxonomy" id="1121449"/>
    <lineage>
        <taxon>Bacteria</taxon>
        <taxon>Pseudomonadati</taxon>
        <taxon>Thermodesulfobacteriota</taxon>
        <taxon>Desulfovibrionia</taxon>
        <taxon>Desulfovibrionales</taxon>
        <taxon>Desulfovibrionaceae</taxon>
        <taxon>Paucidesulfovibrio</taxon>
    </lineage>
</organism>
<dbReference type="InterPro" id="IPR020617">
    <property type="entry name" value="Thiolase_C"/>
</dbReference>
<evidence type="ECO:0000256" key="3">
    <source>
        <dbReference type="ARBA" id="ARBA00023315"/>
    </source>
</evidence>
<dbReference type="PANTHER" id="PTHR18919">
    <property type="entry name" value="ACETYL-COA C-ACYLTRANSFERASE"/>
    <property type="match status" value="1"/>
</dbReference>
<dbReference type="STRING" id="1121449.SAMN02745704_00632"/>
<sequence>MSMREVVIAGYLRTAQSRARPKDPERDWFHALRADDLLCALLPELLERTGMRGADLDDFLVGCALGVAENWTFGGRTPIFQANLPETVPARFLDQQCGSGMAAIHMGYLEIASGYADTVLACGMEHMTRVPMGPTLFENGTISMNPALFTDDRYDHWDMNTTMVMGRTAEKLWKQSTFSRRDMDAFGVRSHQLAVKAREQGFFDGEILPLDAPQADGTTLRVDRDQAVRDNADLDGMAGLTPIFDKENGGITAGNASPLNSGAAAMLLMTRERAAELGIQPLGAIRSIGFAGVDPTVMGTAPVPAVRMALEKAGYAVDDMDYWEINEAFAIVVLHAMRQLGLPAGRINVKGGGLALGHAMGATGVRLVGTLARILEAEQGRFGCAASCIGGGQGVATIIERI</sequence>
<keyword evidence="9" id="KW-1185">Reference proteome</keyword>
<comment type="similarity">
    <text evidence="1 5">Belongs to the thiolase-like superfamily. Thiolase family.</text>
</comment>
<evidence type="ECO:0000256" key="2">
    <source>
        <dbReference type="ARBA" id="ARBA00022679"/>
    </source>
</evidence>
<dbReference type="GO" id="GO:0003988">
    <property type="term" value="F:acetyl-CoA C-acyltransferase activity"/>
    <property type="evidence" value="ECO:0007669"/>
    <property type="project" value="UniProtKB-ARBA"/>
</dbReference>
<dbReference type="Pfam" id="PF02803">
    <property type="entry name" value="Thiolase_C"/>
    <property type="match status" value="1"/>
</dbReference>
<dbReference type="RefSeq" id="WP_200806762.1">
    <property type="nucleotide sequence ID" value="NZ_FUYC01000002.1"/>
</dbReference>
<reference evidence="8 9" key="1">
    <citation type="submission" date="2017-02" db="EMBL/GenBank/DDBJ databases">
        <authorList>
            <person name="Peterson S.W."/>
        </authorList>
    </citation>
    <scope>NUCLEOTIDE SEQUENCE [LARGE SCALE GENOMIC DNA]</scope>
    <source>
        <strain evidence="8 9">DSM 16080</strain>
    </source>
</reference>
<evidence type="ECO:0000313" key="9">
    <source>
        <dbReference type="Proteomes" id="UP000190027"/>
    </source>
</evidence>
<dbReference type="InterPro" id="IPR020616">
    <property type="entry name" value="Thiolase_N"/>
</dbReference>
<dbReference type="EMBL" id="FUYC01000002">
    <property type="protein sequence ID" value="SKA74288.1"/>
    <property type="molecule type" value="Genomic_DNA"/>
</dbReference>
<name>A0A1T4WB71_9BACT</name>
<dbReference type="PANTHER" id="PTHR18919:SF140">
    <property type="entry name" value="ACETYL-COA C-ACETYLTRANSFERASE (ACETOACETYL-COA THIOLASE) (ACAB-5)"/>
    <property type="match status" value="1"/>
</dbReference>
<feature type="domain" description="Thiolase N-terminal" evidence="6">
    <location>
        <begin position="27"/>
        <end position="271"/>
    </location>
</feature>
<evidence type="ECO:0000256" key="5">
    <source>
        <dbReference type="RuleBase" id="RU003557"/>
    </source>
</evidence>
<dbReference type="PIRSF" id="PIRSF000429">
    <property type="entry name" value="Ac-CoA_Ac_transf"/>
    <property type="match status" value="1"/>
</dbReference>
<dbReference type="Pfam" id="PF00108">
    <property type="entry name" value="Thiolase_N"/>
    <property type="match status" value="1"/>
</dbReference>
<protein>
    <submittedName>
        <fullName evidence="8">Acetyl-CoA C-acetyltransferase</fullName>
    </submittedName>
</protein>
<feature type="active site" description="Acyl-thioester intermediate" evidence="4">
    <location>
        <position position="97"/>
    </location>
</feature>
<dbReference type="NCBIfam" id="TIGR01930">
    <property type="entry name" value="AcCoA-C-Actrans"/>
    <property type="match status" value="1"/>
</dbReference>
<dbReference type="SUPFAM" id="SSF53901">
    <property type="entry name" value="Thiolase-like"/>
    <property type="match status" value="2"/>
</dbReference>
<evidence type="ECO:0000259" key="7">
    <source>
        <dbReference type="Pfam" id="PF02803"/>
    </source>
</evidence>
<proteinExistence type="inferred from homology"/>
<dbReference type="CDD" id="cd00751">
    <property type="entry name" value="thiolase"/>
    <property type="match status" value="1"/>
</dbReference>
<dbReference type="Proteomes" id="UP000190027">
    <property type="component" value="Unassembled WGS sequence"/>
</dbReference>
<feature type="active site" description="Proton acceptor" evidence="4">
    <location>
        <position position="388"/>
    </location>
</feature>
<evidence type="ECO:0000256" key="1">
    <source>
        <dbReference type="ARBA" id="ARBA00010982"/>
    </source>
</evidence>
<feature type="active site" description="Proton acceptor" evidence="4">
    <location>
        <position position="358"/>
    </location>
</feature>
<evidence type="ECO:0000256" key="4">
    <source>
        <dbReference type="PIRSR" id="PIRSR000429-1"/>
    </source>
</evidence>
<evidence type="ECO:0000259" key="6">
    <source>
        <dbReference type="Pfam" id="PF00108"/>
    </source>
</evidence>